<organism evidence="8 9">
    <name type="scientific">Rosa chinensis</name>
    <name type="common">China rose</name>
    <dbReference type="NCBI Taxonomy" id="74649"/>
    <lineage>
        <taxon>Eukaryota</taxon>
        <taxon>Viridiplantae</taxon>
        <taxon>Streptophyta</taxon>
        <taxon>Embryophyta</taxon>
        <taxon>Tracheophyta</taxon>
        <taxon>Spermatophyta</taxon>
        <taxon>Magnoliopsida</taxon>
        <taxon>eudicotyledons</taxon>
        <taxon>Gunneridae</taxon>
        <taxon>Pentapetalae</taxon>
        <taxon>rosids</taxon>
        <taxon>fabids</taxon>
        <taxon>Rosales</taxon>
        <taxon>Rosaceae</taxon>
        <taxon>Rosoideae</taxon>
        <taxon>Rosoideae incertae sedis</taxon>
        <taxon>Rosa</taxon>
    </lineage>
</organism>
<dbReference type="EC" id="2.7.11.1" evidence="8"/>
<evidence type="ECO:0000256" key="6">
    <source>
        <dbReference type="ARBA" id="ARBA00023180"/>
    </source>
</evidence>
<proteinExistence type="predicted"/>
<keyword evidence="4" id="KW-0677">Repeat</keyword>
<evidence type="ECO:0000256" key="2">
    <source>
        <dbReference type="ARBA" id="ARBA00022614"/>
    </source>
</evidence>
<reference evidence="8 9" key="1">
    <citation type="journal article" date="2018" name="Nat. Genet.">
        <title>The Rosa genome provides new insights in the design of modern roses.</title>
        <authorList>
            <person name="Bendahmane M."/>
        </authorList>
    </citation>
    <scope>NUCLEOTIDE SEQUENCE [LARGE SCALE GENOMIC DNA]</scope>
    <source>
        <strain evidence="9">cv. Old Blush</strain>
    </source>
</reference>
<dbReference type="PANTHER" id="PTHR48009">
    <property type="entry name" value="LEUCINE-RICH REPEAT (LRR) FAMILY PROTEIN"/>
    <property type="match status" value="1"/>
</dbReference>
<evidence type="ECO:0000256" key="1">
    <source>
        <dbReference type="ARBA" id="ARBA00004370"/>
    </source>
</evidence>
<comment type="subcellular location">
    <subcellularLocation>
        <location evidence="1">Membrane</location>
    </subcellularLocation>
</comment>
<evidence type="ECO:0000256" key="3">
    <source>
        <dbReference type="ARBA" id="ARBA00022729"/>
    </source>
</evidence>
<keyword evidence="9" id="KW-1185">Reference proteome</keyword>
<dbReference type="PRINTS" id="PR00019">
    <property type="entry name" value="LEURICHRPT"/>
</dbReference>
<dbReference type="PANTHER" id="PTHR48009:SF4">
    <property type="entry name" value="LEUCINE-RICH REPEAT (LRR) FAMILY PROTEIN"/>
    <property type="match status" value="1"/>
</dbReference>
<dbReference type="Pfam" id="PF23598">
    <property type="entry name" value="LRR_14"/>
    <property type="match status" value="1"/>
</dbReference>
<protein>
    <submittedName>
        <fullName evidence="8">Putative non-specific serine/threonine protein kinase</fullName>
        <ecNumber evidence="8">2.7.11.1</ecNumber>
    </submittedName>
</protein>
<dbReference type="SMART" id="SM00365">
    <property type="entry name" value="LRR_SD22"/>
    <property type="match status" value="3"/>
</dbReference>
<dbReference type="InterPro" id="IPR053213">
    <property type="entry name" value="RLP29"/>
</dbReference>
<dbReference type="InterPro" id="IPR032675">
    <property type="entry name" value="LRR_dom_sf"/>
</dbReference>
<name>A0A2P6SH73_ROSCH</name>
<keyword evidence="3" id="KW-0732">Signal</keyword>
<gene>
    <name evidence="8" type="ORF">RchiOBHm_Chr1g0354181</name>
</gene>
<feature type="domain" description="Disease resistance R13L4/SHOC-2-like LRR" evidence="7">
    <location>
        <begin position="70"/>
        <end position="130"/>
    </location>
</feature>
<evidence type="ECO:0000313" key="8">
    <source>
        <dbReference type="EMBL" id="PRQ57976.1"/>
    </source>
</evidence>
<dbReference type="Gramene" id="PRQ57976">
    <property type="protein sequence ID" value="PRQ57976"/>
    <property type="gene ID" value="RchiOBHm_Chr1g0354181"/>
</dbReference>
<dbReference type="Proteomes" id="UP000238479">
    <property type="component" value="Chromosome 1"/>
</dbReference>
<dbReference type="EMBL" id="PDCK01000039">
    <property type="protein sequence ID" value="PRQ57976.1"/>
    <property type="molecule type" value="Genomic_DNA"/>
</dbReference>
<evidence type="ECO:0000256" key="4">
    <source>
        <dbReference type="ARBA" id="ARBA00022737"/>
    </source>
</evidence>
<dbReference type="Pfam" id="PF00560">
    <property type="entry name" value="LRR_1"/>
    <property type="match status" value="1"/>
</dbReference>
<dbReference type="InterPro" id="IPR001611">
    <property type="entry name" value="Leu-rich_rpt"/>
</dbReference>
<accession>A0A2P6SH73</accession>
<dbReference type="OMA" id="LEICQIW"/>
<dbReference type="AlphaFoldDB" id="A0A2P6SH73"/>
<dbReference type="InterPro" id="IPR055414">
    <property type="entry name" value="LRR_R13L4/SHOC2-like"/>
</dbReference>
<keyword evidence="5" id="KW-0472">Membrane</keyword>
<comment type="caution">
    <text evidence="8">The sequence shown here is derived from an EMBL/GenBank/DDBJ whole genome shotgun (WGS) entry which is preliminary data.</text>
</comment>
<keyword evidence="2" id="KW-0433">Leucine-rich repeat</keyword>
<dbReference type="GO" id="GO:0016020">
    <property type="term" value="C:membrane"/>
    <property type="evidence" value="ECO:0007669"/>
    <property type="project" value="UniProtKB-SubCell"/>
</dbReference>
<dbReference type="STRING" id="74649.A0A2P6SH73"/>
<dbReference type="FunFam" id="3.80.10.10:FF:000041">
    <property type="entry name" value="LRR receptor-like serine/threonine-protein kinase ERECTA"/>
    <property type="match status" value="1"/>
</dbReference>
<keyword evidence="8" id="KW-0418">Kinase</keyword>
<evidence type="ECO:0000313" key="9">
    <source>
        <dbReference type="Proteomes" id="UP000238479"/>
    </source>
</evidence>
<dbReference type="GO" id="GO:0004674">
    <property type="term" value="F:protein serine/threonine kinase activity"/>
    <property type="evidence" value="ECO:0007669"/>
    <property type="project" value="UniProtKB-KW"/>
</dbReference>
<keyword evidence="8" id="KW-0723">Serine/threonine-protein kinase</keyword>
<evidence type="ECO:0000256" key="5">
    <source>
        <dbReference type="ARBA" id="ARBA00023136"/>
    </source>
</evidence>
<keyword evidence="8" id="KW-0808">Transferase</keyword>
<dbReference type="SUPFAM" id="SSF52058">
    <property type="entry name" value="L domain-like"/>
    <property type="match status" value="1"/>
</dbReference>
<sequence>MHFKHQLEIFHLWRPWTFLELDLQSTSNINRKSVTLVTLDLSNNTVLGPLPTSIEHLSHLQTLKLLLNSISSQLPTSIRNLSHLQTLDLSYNSISDPLPTSIGKLSHLETLHLPNNSISGPLPTSIGNLSHCKPCTFPIIRFPVHFQGGLEICQIWSRAFPTT</sequence>
<dbReference type="Gene3D" id="3.80.10.10">
    <property type="entry name" value="Ribonuclease Inhibitor"/>
    <property type="match status" value="1"/>
</dbReference>
<keyword evidence="6" id="KW-0325">Glycoprotein</keyword>
<evidence type="ECO:0000259" key="7">
    <source>
        <dbReference type="Pfam" id="PF23598"/>
    </source>
</evidence>